<evidence type="ECO:0000313" key="10">
    <source>
        <dbReference type="Proteomes" id="UP000266691"/>
    </source>
</evidence>
<dbReference type="CDD" id="cd08977">
    <property type="entry name" value="SusD"/>
    <property type="match status" value="1"/>
</dbReference>
<reference evidence="8 10" key="1">
    <citation type="submission" date="2018-08" db="EMBL/GenBank/DDBJ databases">
        <title>Proposal of Muricauda 72 sp.nov. and Muricauda NH166 sp.nov., isolated from seawater.</title>
        <authorList>
            <person name="Cheng H."/>
            <person name="Wu Y.-H."/>
            <person name="Guo L.-L."/>
            <person name="Xu X.-W."/>
        </authorList>
    </citation>
    <scope>NUCLEOTIDE SEQUENCE [LARGE SCALE GENOMIC DNA]</scope>
    <source>
        <strain evidence="8 10">72</strain>
    </source>
</reference>
<dbReference type="InterPro" id="IPR012944">
    <property type="entry name" value="SusD_RagB_dom"/>
</dbReference>
<sequence length="497" mass="55280">MRISQNINGIIMGLMTMALLIGCESDLEENPPSLVTPQNFYQTDDDFKAAINGAIKPLYGGWGGFDFNAPLILCSGAEDITSRPSSPELRQFDTFNPTLNYSGALGMWTRMYNTINASNGIIASIGTAEGVSEENRNAYEGQARYLRALSYFFLTRWFGEIPLITQDNQAEAINDEVGQSPVADIYALIVEDLSIAENYLPVTFSEVGRPTKGAAKTLLAEVYINMAGWPLKDASKYALARDKAKEVMDMMQYSLEPNFSDLWRVANKLTNSEFIFSLNGLSTNAGAASHLHQGSRPGEEGGWNDIMSEARFFNVFPEGPRKDATFWTDFADEANTNWQDSNIGQPYIAKYRDAGAGASYEQGAVNSFNGDGFFVFSRYAEVLLIYAEAANMAEGGPSALAVDAINQVRRRASGNDTVLYPDLTTSMTMEEFDDAVIAERNWEFAFEAKRWFDLVRREMVIEVNQGLYPNVDEHHRWLPKPQTEVDLITGLEQNPGY</sequence>
<evidence type="ECO:0000313" key="9">
    <source>
        <dbReference type="EMBL" id="TXJ91152.1"/>
    </source>
</evidence>
<dbReference type="SUPFAM" id="SSF48452">
    <property type="entry name" value="TPR-like"/>
    <property type="match status" value="1"/>
</dbReference>
<organism evidence="8 10">
    <name type="scientific">Flagellimonas pelagia</name>
    <dbReference type="NCBI Taxonomy" id="2306998"/>
    <lineage>
        <taxon>Bacteria</taxon>
        <taxon>Pseudomonadati</taxon>
        <taxon>Bacteroidota</taxon>
        <taxon>Flavobacteriia</taxon>
        <taxon>Flavobacteriales</taxon>
        <taxon>Flavobacteriaceae</taxon>
        <taxon>Flagellimonas</taxon>
    </lineage>
</organism>
<dbReference type="PROSITE" id="PS51257">
    <property type="entry name" value="PROKAR_LIPOPROTEIN"/>
    <property type="match status" value="1"/>
</dbReference>
<dbReference type="InterPro" id="IPR033985">
    <property type="entry name" value="SusD-like_N"/>
</dbReference>
<reference evidence="9 11" key="2">
    <citation type="submission" date="2019-07" db="EMBL/GenBank/DDBJ databases">
        <title>Draft genome of two Muricauda strains isolated from deep sea.</title>
        <authorList>
            <person name="Sun C."/>
        </authorList>
    </citation>
    <scope>NUCLEOTIDE SEQUENCE [LARGE SCALE GENOMIC DNA]</scope>
    <source>
        <strain evidence="9 11">72</strain>
    </source>
</reference>
<gene>
    <name evidence="8" type="ORF">D2V05_19460</name>
    <name evidence="9" type="ORF">FQ017_19300</name>
</gene>
<evidence type="ECO:0000313" key="11">
    <source>
        <dbReference type="Proteomes" id="UP000321621"/>
    </source>
</evidence>
<feature type="domain" description="SusD-like N-terminal" evidence="7">
    <location>
        <begin position="105"/>
        <end position="223"/>
    </location>
</feature>
<keyword evidence="3" id="KW-0732">Signal</keyword>
<feature type="domain" description="RagB/SusD" evidence="6">
    <location>
        <begin position="337"/>
        <end position="497"/>
    </location>
</feature>
<keyword evidence="5" id="KW-0998">Cell outer membrane</keyword>
<comment type="similarity">
    <text evidence="2">Belongs to the SusD family.</text>
</comment>
<dbReference type="OrthoDB" id="5694214at2"/>
<name>A0A3A1NIV4_9FLAO</name>
<protein>
    <submittedName>
        <fullName evidence="8">RagB/SusD family nutrient uptake outer membrane protein</fullName>
    </submittedName>
</protein>
<dbReference type="GO" id="GO:0009279">
    <property type="term" value="C:cell outer membrane"/>
    <property type="evidence" value="ECO:0007669"/>
    <property type="project" value="UniProtKB-SubCell"/>
</dbReference>
<comment type="subcellular location">
    <subcellularLocation>
        <location evidence="1">Cell outer membrane</location>
    </subcellularLocation>
</comment>
<evidence type="ECO:0000256" key="2">
    <source>
        <dbReference type="ARBA" id="ARBA00006275"/>
    </source>
</evidence>
<dbReference type="Gene3D" id="1.25.40.390">
    <property type="match status" value="1"/>
</dbReference>
<dbReference type="InterPro" id="IPR011990">
    <property type="entry name" value="TPR-like_helical_dom_sf"/>
</dbReference>
<proteinExistence type="inferred from homology"/>
<dbReference type="AlphaFoldDB" id="A0A3A1NIV4"/>
<dbReference type="Proteomes" id="UP000321621">
    <property type="component" value="Unassembled WGS sequence"/>
</dbReference>
<evidence type="ECO:0000313" key="8">
    <source>
        <dbReference type="EMBL" id="RIV42263.1"/>
    </source>
</evidence>
<evidence type="ECO:0000256" key="3">
    <source>
        <dbReference type="ARBA" id="ARBA00022729"/>
    </source>
</evidence>
<dbReference type="Proteomes" id="UP000266691">
    <property type="component" value="Unassembled WGS sequence"/>
</dbReference>
<evidence type="ECO:0000259" key="7">
    <source>
        <dbReference type="Pfam" id="PF14322"/>
    </source>
</evidence>
<dbReference type="Pfam" id="PF07980">
    <property type="entry name" value="SusD_RagB"/>
    <property type="match status" value="1"/>
</dbReference>
<evidence type="ECO:0000256" key="1">
    <source>
        <dbReference type="ARBA" id="ARBA00004442"/>
    </source>
</evidence>
<accession>A0A3A1NIV4</accession>
<dbReference type="RefSeq" id="WP_119649349.1">
    <property type="nucleotide sequence ID" value="NZ_QXFI01000036.1"/>
</dbReference>
<comment type="caution">
    <text evidence="8">The sequence shown here is derived from an EMBL/GenBank/DDBJ whole genome shotgun (WGS) entry which is preliminary data.</text>
</comment>
<evidence type="ECO:0000259" key="6">
    <source>
        <dbReference type="Pfam" id="PF07980"/>
    </source>
</evidence>
<evidence type="ECO:0000256" key="5">
    <source>
        <dbReference type="ARBA" id="ARBA00023237"/>
    </source>
</evidence>
<dbReference type="EMBL" id="VNWK01000036">
    <property type="protein sequence ID" value="TXJ91152.1"/>
    <property type="molecule type" value="Genomic_DNA"/>
</dbReference>
<evidence type="ECO:0000256" key="4">
    <source>
        <dbReference type="ARBA" id="ARBA00023136"/>
    </source>
</evidence>
<keyword evidence="11" id="KW-1185">Reference proteome</keyword>
<keyword evidence="4" id="KW-0472">Membrane</keyword>
<dbReference type="Pfam" id="PF14322">
    <property type="entry name" value="SusD-like_3"/>
    <property type="match status" value="1"/>
</dbReference>
<dbReference type="EMBL" id="QXFI01000036">
    <property type="protein sequence ID" value="RIV42263.1"/>
    <property type="molecule type" value="Genomic_DNA"/>
</dbReference>